<dbReference type="Gene3D" id="1.10.340.70">
    <property type="match status" value="1"/>
</dbReference>
<dbReference type="InterPro" id="IPR041588">
    <property type="entry name" value="Integrase_H2C2"/>
</dbReference>
<dbReference type="PANTHER" id="PTHR37984:SF5">
    <property type="entry name" value="PROTEIN NYNRIN-LIKE"/>
    <property type="match status" value="1"/>
</dbReference>
<evidence type="ECO:0000259" key="8">
    <source>
        <dbReference type="Pfam" id="PF17921"/>
    </source>
</evidence>
<name>B4FYQ4_MAIZE</name>
<dbReference type="AlphaFoldDB" id="B4FYQ4"/>
<dbReference type="GO" id="GO:0004519">
    <property type="term" value="F:endonuclease activity"/>
    <property type="evidence" value="ECO:0007669"/>
    <property type="project" value="UniProtKB-KW"/>
</dbReference>
<dbReference type="EMBL" id="BT042242">
    <property type="protein sequence ID" value="ACF87247.1"/>
    <property type="molecule type" value="mRNA"/>
</dbReference>
<keyword evidence="6" id="KW-0695">RNA-directed DNA polymerase</keyword>
<dbReference type="GO" id="GO:0016787">
    <property type="term" value="F:hydrolase activity"/>
    <property type="evidence" value="ECO:0007669"/>
    <property type="project" value="UniProtKB-KW"/>
</dbReference>
<evidence type="ECO:0000259" key="7">
    <source>
        <dbReference type="Pfam" id="PF17917"/>
    </source>
</evidence>
<dbReference type="Pfam" id="PF17921">
    <property type="entry name" value="Integrase_H2C2"/>
    <property type="match status" value="1"/>
</dbReference>
<sequence length="360" mass="39563">MMRGVGGPLLTIGDLLSDLAVDDPLVGVGDASVPSSPSAAQQAGKANPSDLSRLFEAMVTAPVLAIPDFSQPFIVETDASDTGIGAVLIQRDQPVAFLSKALGPQHQKLSIYEKEFLALIMAVERWRTYLQRQEFIIRTDHQSLSYLTEQHLHSDMQRKAMTRLMGLQFKVVYRKGKENIVADSLSRVGHLCSTTTVSHVQPVWLQELLNSYNTDLAAQDLLAKLALHSPDEAGFSLSQGIIRYNNKIWVANNSALQTKLINSFHSTAVGGHSGSKGTYHRISQLFYWKGLKSAVEDFVRQCSVCQHAKHSNTHPAGLLQPLPIPVGAWQDITMDFVEGLPSSEGYNCILVVVDRNTMTI</sequence>
<reference evidence="9" key="1">
    <citation type="journal article" date="2009" name="PLoS Genet.">
        <title>Sequencing, mapping, and analysis of 27,455 maize full-length cDNAs.</title>
        <authorList>
            <person name="Soderlund C."/>
            <person name="Descour A."/>
            <person name="Kudrna D."/>
            <person name="Bomhoff M."/>
            <person name="Boyd L."/>
            <person name="Currie J."/>
            <person name="Angelova A."/>
            <person name="Collura K."/>
            <person name="Wissotski M."/>
            <person name="Ashley E."/>
            <person name="Morrow D."/>
            <person name="Fernandes J."/>
            <person name="Walbot V."/>
            <person name="Yu Y."/>
        </authorList>
    </citation>
    <scope>NUCLEOTIDE SEQUENCE</scope>
    <source>
        <strain evidence="9">B73</strain>
    </source>
</reference>
<dbReference type="SUPFAM" id="SSF56672">
    <property type="entry name" value="DNA/RNA polymerases"/>
    <property type="match status" value="1"/>
</dbReference>
<accession>B4FYQ4</accession>
<keyword evidence="1" id="KW-0808">Transferase</keyword>
<proteinExistence type="evidence at transcript level"/>
<organism evidence="9">
    <name type="scientific">Zea mays</name>
    <name type="common">Maize</name>
    <dbReference type="NCBI Taxonomy" id="4577"/>
    <lineage>
        <taxon>Eukaryota</taxon>
        <taxon>Viridiplantae</taxon>
        <taxon>Streptophyta</taxon>
        <taxon>Embryophyta</taxon>
        <taxon>Tracheophyta</taxon>
        <taxon>Spermatophyta</taxon>
        <taxon>Magnoliopsida</taxon>
        <taxon>Liliopsida</taxon>
        <taxon>Poales</taxon>
        <taxon>Poaceae</taxon>
        <taxon>PACMAD clade</taxon>
        <taxon>Panicoideae</taxon>
        <taxon>Andropogonodae</taxon>
        <taxon>Andropogoneae</taxon>
        <taxon>Tripsacinae</taxon>
        <taxon>Zea</taxon>
    </lineage>
</organism>
<dbReference type="Pfam" id="PF17917">
    <property type="entry name" value="RT_RNaseH"/>
    <property type="match status" value="1"/>
</dbReference>
<dbReference type="Gene3D" id="3.10.20.370">
    <property type="match status" value="1"/>
</dbReference>
<dbReference type="GO" id="GO:0003964">
    <property type="term" value="F:RNA-directed DNA polymerase activity"/>
    <property type="evidence" value="ECO:0007669"/>
    <property type="project" value="UniProtKB-KW"/>
</dbReference>
<evidence type="ECO:0000256" key="2">
    <source>
        <dbReference type="ARBA" id="ARBA00022695"/>
    </source>
</evidence>
<dbReference type="InterPro" id="IPR043502">
    <property type="entry name" value="DNA/RNA_pol_sf"/>
</dbReference>
<dbReference type="PANTHER" id="PTHR37984">
    <property type="entry name" value="PROTEIN CBG26694"/>
    <property type="match status" value="1"/>
</dbReference>
<dbReference type="FunFam" id="3.10.20.370:FF:000001">
    <property type="entry name" value="Retrovirus-related Pol polyprotein from transposon 17.6-like protein"/>
    <property type="match status" value="1"/>
</dbReference>
<feature type="domain" description="Reverse transcriptase RNase H-like" evidence="7">
    <location>
        <begin position="68"/>
        <end position="161"/>
    </location>
</feature>
<keyword evidence="4" id="KW-0255">Endonuclease</keyword>
<dbReference type="CDD" id="cd09274">
    <property type="entry name" value="RNase_HI_RT_Ty3"/>
    <property type="match status" value="1"/>
</dbReference>
<evidence type="ECO:0000256" key="3">
    <source>
        <dbReference type="ARBA" id="ARBA00022722"/>
    </source>
</evidence>
<evidence type="ECO:0000256" key="5">
    <source>
        <dbReference type="ARBA" id="ARBA00022801"/>
    </source>
</evidence>
<evidence type="ECO:0000256" key="4">
    <source>
        <dbReference type="ARBA" id="ARBA00022759"/>
    </source>
</evidence>
<dbReference type="InterPro" id="IPR041373">
    <property type="entry name" value="RT_RNaseH"/>
</dbReference>
<evidence type="ECO:0000256" key="1">
    <source>
        <dbReference type="ARBA" id="ARBA00022679"/>
    </source>
</evidence>
<evidence type="ECO:0000313" key="9">
    <source>
        <dbReference type="EMBL" id="ACF87247.1"/>
    </source>
</evidence>
<feature type="domain" description="Integrase zinc-binding" evidence="8">
    <location>
        <begin position="253"/>
        <end position="310"/>
    </location>
</feature>
<protein>
    <submittedName>
        <fullName evidence="9">Uncharacterized protein</fullName>
    </submittedName>
</protein>
<evidence type="ECO:0000256" key="6">
    <source>
        <dbReference type="ARBA" id="ARBA00022918"/>
    </source>
</evidence>
<keyword evidence="5" id="KW-0378">Hydrolase</keyword>
<keyword evidence="3" id="KW-0540">Nuclease</keyword>
<keyword evidence="2" id="KW-0548">Nucleotidyltransferase</keyword>
<dbReference type="InterPro" id="IPR050951">
    <property type="entry name" value="Retrovirus_Pol_polyprotein"/>
</dbReference>